<evidence type="ECO:0000259" key="5">
    <source>
        <dbReference type="PROSITE" id="PS51332"/>
    </source>
</evidence>
<dbReference type="Gene3D" id="3.40.50.280">
    <property type="entry name" value="Cobalamin-binding domain"/>
    <property type="match status" value="1"/>
</dbReference>
<feature type="domain" description="B12-binding" evidence="5">
    <location>
        <begin position="176"/>
        <end position="296"/>
    </location>
</feature>
<dbReference type="CDD" id="cd02065">
    <property type="entry name" value="B12-binding_like"/>
    <property type="match status" value="1"/>
</dbReference>
<dbReference type="Gene3D" id="1.10.1660.10">
    <property type="match status" value="1"/>
</dbReference>
<dbReference type="Pfam" id="PF02310">
    <property type="entry name" value="B12-binding"/>
    <property type="match status" value="1"/>
</dbReference>
<comment type="caution">
    <text evidence="6">The sequence shown here is derived from an EMBL/GenBank/DDBJ whole genome shotgun (WGS) entry which is preliminary data.</text>
</comment>
<dbReference type="Pfam" id="PF02607">
    <property type="entry name" value="B12-binding_2"/>
    <property type="match status" value="1"/>
</dbReference>
<dbReference type="InterPro" id="IPR047057">
    <property type="entry name" value="MerR_fam"/>
</dbReference>
<dbReference type="SUPFAM" id="SSF52242">
    <property type="entry name" value="Cobalamin (vitamin B12)-binding domain"/>
    <property type="match status" value="1"/>
</dbReference>
<dbReference type="RefSeq" id="WP_193536388.1">
    <property type="nucleotide sequence ID" value="NZ_JADCLJ010000020.1"/>
</dbReference>
<protein>
    <submittedName>
        <fullName evidence="6">MerR family transcriptional regulator</fullName>
    </submittedName>
</protein>
<evidence type="ECO:0000256" key="3">
    <source>
        <dbReference type="ARBA" id="ARBA00023163"/>
    </source>
</evidence>
<dbReference type="CDD" id="cd01104">
    <property type="entry name" value="HTH_MlrA-CarA"/>
    <property type="match status" value="1"/>
</dbReference>
<dbReference type="InterPro" id="IPR009061">
    <property type="entry name" value="DNA-bd_dom_put_sf"/>
</dbReference>
<evidence type="ECO:0000256" key="1">
    <source>
        <dbReference type="ARBA" id="ARBA00023015"/>
    </source>
</evidence>
<evidence type="ECO:0000313" key="7">
    <source>
        <dbReference type="Proteomes" id="UP001516662"/>
    </source>
</evidence>
<name>A0ABR9QJE3_9BACI</name>
<proteinExistence type="predicted"/>
<evidence type="ECO:0000259" key="4">
    <source>
        <dbReference type="PROSITE" id="PS50937"/>
    </source>
</evidence>
<dbReference type="InterPro" id="IPR000551">
    <property type="entry name" value="MerR-type_HTH_dom"/>
</dbReference>
<keyword evidence="2" id="KW-0238">DNA-binding</keyword>
<dbReference type="SUPFAM" id="SSF46955">
    <property type="entry name" value="Putative DNA-binding domain"/>
    <property type="match status" value="1"/>
</dbReference>
<organism evidence="6 7">
    <name type="scientific">Litchfieldia luteola</name>
    <dbReference type="NCBI Taxonomy" id="682179"/>
    <lineage>
        <taxon>Bacteria</taxon>
        <taxon>Bacillati</taxon>
        <taxon>Bacillota</taxon>
        <taxon>Bacilli</taxon>
        <taxon>Bacillales</taxon>
        <taxon>Bacillaceae</taxon>
        <taxon>Litchfieldia</taxon>
    </lineage>
</organism>
<feature type="domain" description="HTH merR-type" evidence="4">
    <location>
        <begin position="1"/>
        <end position="71"/>
    </location>
</feature>
<keyword evidence="7" id="KW-1185">Reference proteome</keyword>
<sequence>MYTIKKVSDLVGIPSVTIRAWENRYHIITPHRTEGGHRLYSQNDIDTLIWLKKQIEEEGLKISDAIRLLKQSPELEISPTNQVNEIKHTTFKELTEKLYDYLMIFDSNKSNQIIDFAFSMYHYEDVFHKVFVPILYRAGDDWESGKITVAQEHFSSELILRRFTQFFRILPINKNLPKVLAFCPEGENHQLGLMLYSLFLRKKAHDVVYLGPNTPLSDLTDLIIGNNISIVAISLTNSRYEEQVTAWIDDCLQVNKDIMFILGGKGFEKSKTPQNSYILNADSDWEKVYDSVIKKK</sequence>
<reference evidence="6 7" key="1">
    <citation type="submission" date="2020-10" db="EMBL/GenBank/DDBJ databases">
        <title>Bacillus sp. HD4P25, an endophyte from a halophyte.</title>
        <authorList>
            <person name="Sun J.-Q."/>
        </authorList>
    </citation>
    <scope>NUCLEOTIDE SEQUENCE [LARGE SCALE GENOMIC DNA]</scope>
    <source>
        <strain evidence="6 7">YIM 93174</strain>
    </source>
</reference>
<dbReference type="PANTHER" id="PTHR30204">
    <property type="entry name" value="REDOX-CYCLING DRUG-SENSING TRANSCRIPTIONAL ACTIVATOR SOXR"/>
    <property type="match status" value="1"/>
</dbReference>
<dbReference type="Gene3D" id="1.10.1240.10">
    <property type="entry name" value="Methionine synthase domain"/>
    <property type="match status" value="1"/>
</dbReference>
<dbReference type="InterPro" id="IPR036594">
    <property type="entry name" value="Meth_synthase_dom"/>
</dbReference>
<dbReference type="PANTHER" id="PTHR30204:SF67">
    <property type="entry name" value="HTH-TYPE TRANSCRIPTIONAL REGULATOR MLRA-RELATED"/>
    <property type="match status" value="1"/>
</dbReference>
<accession>A0ABR9QJE3</accession>
<dbReference type="InterPro" id="IPR036724">
    <property type="entry name" value="Cobalamin-bd_sf"/>
</dbReference>
<dbReference type="PROSITE" id="PS50937">
    <property type="entry name" value="HTH_MERR_2"/>
    <property type="match status" value="1"/>
</dbReference>
<keyword evidence="3" id="KW-0804">Transcription</keyword>
<dbReference type="InterPro" id="IPR003759">
    <property type="entry name" value="Cbl-bd_cap"/>
</dbReference>
<dbReference type="Pfam" id="PF13411">
    <property type="entry name" value="MerR_1"/>
    <property type="match status" value="1"/>
</dbReference>
<keyword evidence="1" id="KW-0805">Transcription regulation</keyword>
<gene>
    <name evidence="6" type="ORF">IMZ08_10950</name>
</gene>
<dbReference type="EMBL" id="JADCLJ010000020">
    <property type="protein sequence ID" value="MBE4908574.1"/>
    <property type="molecule type" value="Genomic_DNA"/>
</dbReference>
<dbReference type="Proteomes" id="UP001516662">
    <property type="component" value="Unassembled WGS sequence"/>
</dbReference>
<dbReference type="SMART" id="SM00422">
    <property type="entry name" value="HTH_MERR"/>
    <property type="match status" value="1"/>
</dbReference>
<evidence type="ECO:0000313" key="6">
    <source>
        <dbReference type="EMBL" id="MBE4908574.1"/>
    </source>
</evidence>
<dbReference type="PROSITE" id="PS51332">
    <property type="entry name" value="B12_BINDING"/>
    <property type="match status" value="1"/>
</dbReference>
<dbReference type="InterPro" id="IPR006158">
    <property type="entry name" value="Cobalamin-bd"/>
</dbReference>
<evidence type="ECO:0000256" key="2">
    <source>
        <dbReference type="ARBA" id="ARBA00023125"/>
    </source>
</evidence>